<organism evidence="2 3">
    <name type="scientific">Ideonella alba</name>
    <dbReference type="NCBI Taxonomy" id="2824118"/>
    <lineage>
        <taxon>Bacteria</taxon>
        <taxon>Pseudomonadati</taxon>
        <taxon>Pseudomonadota</taxon>
        <taxon>Betaproteobacteria</taxon>
        <taxon>Burkholderiales</taxon>
        <taxon>Sphaerotilaceae</taxon>
        <taxon>Ideonella</taxon>
    </lineage>
</organism>
<keyword evidence="3" id="KW-1185">Reference proteome</keyword>
<evidence type="ECO:0000256" key="1">
    <source>
        <dbReference type="SAM" id="MobiDB-lite"/>
    </source>
</evidence>
<sequence length="54" mass="6176">MQKSAHTYKPVARVPLGRFDAGTDKGQKFEPFWTSVGHSESRTRARTQKADQKR</sequence>
<accession>A0A941BG18</accession>
<gene>
    <name evidence="2" type="ORF">KAK03_19355</name>
</gene>
<name>A0A941BG18_9BURK</name>
<protein>
    <submittedName>
        <fullName evidence="2">Uncharacterized protein</fullName>
    </submittedName>
</protein>
<dbReference type="Proteomes" id="UP000676246">
    <property type="component" value="Unassembled WGS sequence"/>
</dbReference>
<reference evidence="2 3" key="1">
    <citation type="submission" date="2021-04" db="EMBL/GenBank/DDBJ databases">
        <title>The genome sequence of Ideonella sp. 3Y2.</title>
        <authorList>
            <person name="Liu Y."/>
        </authorList>
    </citation>
    <scope>NUCLEOTIDE SEQUENCE [LARGE SCALE GENOMIC DNA]</scope>
    <source>
        <strain evidence="2 3">3Y2</strain>
    </source>
</reference>
<dbReference type="EMBL" id="JAGQDD010000018">
    <property type="protein sequence ID" value="MBQ0932641.1"/>
    <property type="molecule type" value="Genomic_DNA"/>
</dbReference>
<proteinExistence type="predicted"/>
<dbReference type="AlphaFoldDB" id="A0A941BG18"/>
<feature type="region of interest" description="Disordered" evidence="1">
    <location>
        <begin position="17"/>
        <end position="54"/>
    </location>
</feature>
<evidence type="ECO:0000313" key="3">
    <source>
        <dbReference type="Proteomes" id="UP000676246"/>
    </source>
</evidence>
<dbReference type="RefSeq" id="WP_210856352.1">
    <property type="nucleotide sequence ID" value="NZ_JAGQDD010000018.1"/>
</dbReference>
<feature type="compositionally biased region" description="Basic and acidic residues" evidence="1">
    <location>
        <begin position="39"/>
        <end position="54"/>
    </location>
</feature>
<comment type="caution">
    <text evidence="2">The sequence shown here is derived from an EMBL/GenBank/DDBJ whole genome shotgun (WGS) entry which is preliminary data.</text>
</comment>
<evidence type="ECO:0000313" key="2">
    <source>
        <dbReference type="EMBL" id="MBQ0932641.1"/>
    </source>
</evidence>